<name>A0ABQ1QHI8_9RHOB</name>
<proteinExistence type="predicted"/>
<reference evidence="3" key="1">
    <citation type="journal article" date="2019" name="Int. J. Syst. Evol. Microbiol.">
        <title>The Global Catalogue of Microorganisms (GCM) 10K type strain sequencing project: providing services to taxonomists for standard genome sequencing and annotation.</title>
        <authorList>
            <consortium name="The Broad Institute Genomics Platform"/>
            <consortium name="The Broad Institute Genome Sequencing Center for Infectious Disease"/>
            <person name="Wu L."/>
            <person name="Ma J."/>
        </authorList>
    </citation>
    <scope>NUCLEOTIDE SEQUENCE [LARGE SCALE GENOMIC DNA]</scope>
    <source>
        <strain evidence="3">CGMCC 1.12922</strain>
    </source>
</reference>
<feature type="signal peptide" evidence="1">
    <location>
        <begin position="1"/>
        <end position="22"/>
    </location>
</feature>
<comment type="caution">
    <text evidence="2">The sequence shown here is derived from an EMBL/GenBank/DDBJ whole genome shotgun (WGS) entry which is preliminary data.</text>
</comment>
<evidence type="ECO:0000256" key="1">
    <source>
        <dbReference type="SAM" id="SignalP"/>
    </source>
</evidence>
<sequence length="360" mass="37967">MPSVLHYLLAILVFFGLPSTGAAQTGQITGNLEGAALNFEVSNGIGGMPGVYFDPYDDPDYSGVSVIFSALEDSGEAISGVMAFVDFETEGALDLGEMTSENVADAVVMIVDEWQSGAVNPKTIWMAEADRFESLEITRLELSGDTGAIAGRIASQRFCLHDMSGGDPVAIRRDGAMICKPGAVDFAVASDGATAAPPRQPIAYEVLGRITGTVGLESHEWITILPEGGEATATLQPSGTGLDILRLQGHSPSSADFLREDVLSITVVGDVATGSVPSEGTVPVELAFFPGEPGVLYTSQEGEGGVTASMRQLYLDGDRGEAAMYLDGRICRVEDFEPVPGDCRSFEAEVRTEVIRARTD</sequence>
<feature type="chain" id="PRO_5046690160" evidence="1">
    <location>
        <begin position="23"/>
        <end position="360"/>
    </location>
</feature>
<gene>
    <name evidence="2" type="ORF">GCM10011358_10230</name>
</gene>
<dbReference type="EMBL" id="BMGI01000001">
    <property type="protein sequence ID" value="GGD27978.1"/>
    <property type="molecule type" value="Genomic_DNA"/>
</dbReference>
<organism evidence="2 3">
    <name type="scientific">Sinisalibacter lacisalsi</name>
    <dbReference type="NCBI Taxonomy" id="1526570"/>
    <lineage>
        <taxon>Bacteria</taxon>
        <taxon>Pseudomonadati</taxon>
        <taxon>Pseudomonadota</taxon>
        <taxon>Alphaproteobacteria</taxon>
        <taxon>Rhodobacterales</taxon>
        <taxon>Roseobacteraceae</taxon>
        <taxon>Sinisalibacter</taxon>
    </lineage>
</organism>
<keyword evidence="3" id="KW-1185">Reference proteome</keyword>
<dbReference type="Proteomes" id="UP000617355">
    <property type="component" value="Unassembled WGS sequence"/>
</dbReference>
<accession>A0ABQ1QHI8</accession>
<protein>
    <submittedName>
        <fullName evidence="2">Uncharacterized protein</fullName>
    </submittedName>
</protein>
<dbReference type="RefSeq" id="WP_188526514.1">
    <property type="nucleotide sequence ID" value="NZ_BMGI01000001.1"/>
</dbReference>
<evidence type="ECO:0000313" key="2">
    <source>
        <dbReference type="EMBL" id="GGD27978.1"/>
    </source>
</evidence>
<evidence type="ECO:0000313" key="3">
    <source>
        <dbReference type="Proteomes" id="UP000617355"/>
    </source>
</evidence>
<keyword evidence="1" id="KW-0732">Signal</keyword>